<reference evidence="5" key="1">
    <citation type="journal article" date="2014" name="Int. J. Syst. Evol. Microbiol.">
        <title>Complete genome sequence of Corynebacterium casei LMG S-19264T (=DSM 44701T), isolated from a smear-ripened cheese.</title>
        <authorList>
            <consortium name="US DOE Joint Genome Institute (JGI-PGF)"/>
            <person name="Walter F."/>
            <person name="Albersmeier A."/>
            <person name="Kalinowski J."/>
            <person name="Ruckert C."/>
        </authorList>
    </citation>
    <scope>NUCLEOTIDE SEQUENCE</scope>
    <source>
        <strain evidence="5">NBRC 110071</strain>
    </source>
</reference>
<feature type="domain" description="Glycosyl hydrolase family 13 catalytic" evidence="4">
    <location>
        <begin position="108"/>
        <end position="447"/>
    </location>
</feature>
<dbReference type="InterPro" id="IPR033746">
    <property type="entry name" value="GGa_phosphorylase"/>
</dbReference>
<dbReference type="Gene3D" id="3.20.20.80">
    <property type="entry name" value="Glycosidases"/>
    <property type="match status" value="1"/>
</dbReference>
<dbReference type="PANTHER" id="PTHR38784">
    <property type="entry name" value="SUCROSE PHOSPHORYLASE"/>
    <property type="match status" value="1"/>
</dbReference>
<dbReference type="GO" id="GO:0005975">
    <property type="term" value="P:carbohydrate metabolic process"/>
    <property type="evidence" value="ECO:0007669"/>
    <property type="project" value="InterPro"/>
</dbReference>
<feature type="binding site" evidence="3">
    <location>
        <begin position="377"/>
        <end position="378"/>
    </location>
    <ligand>
        <name>substrate</name>
    </ligand>
</feature>
<dbReference type="AlphaFoldDB" id="A0AA37SFI6"/>
<evidence type="ECO:0000256" key="2">
    <source>
        <dbReference type="ARBA" id="ARBA00022679"/>
    </source>
</evidence>
<dbReference type="InterPro" id="IPR045857">
    <property type="entry name" value="O16G_dom_2"/>
</dbReference>
<dbReference type="GO" id="GO:0016757">
    <property type="term" value="F:glycosyltransferase activity"/>
    <property type="evidence" value="ECO:0007669"/>
    <property type="project" value="UniProtKB-KW"/>
</dbReference>
<evidence type="ECO:0000313" key="6">
    <source>
        <dbReference type="Proteomes" id="UP001161389"/>
    </source>
</evidence>
<dbReference type="InterPro" id="IPR006047">
    <property type="entry name" value="GH13_cat_dom"/>
</dbReference>
<evidence type="ECO:0000256" key="3">
    <source>
        <dbReference type="PIRSR" id="PIRSR003059-2"/>
    </source>
</evidence>
<feature type="binding site" evidence="3">
    <location>
        <position position="175"/>
    </location>
    <ligand>
        <name>substrate</name>
    </ligand>
</feature>
<sequence>MSDVLEQLRQRLETQLEFIYREIDGVSDYPGIAEALISAMGLNEKVEEMSDPVPYQNHWTQQDVVLITYGDSLEKRRSKKSQQACLSGEQEYGFSDMDGDVSLAEKPLKTLKRFLDERCKEVINSVHILPFYPYSSDDGFAVINYSAVNESLGGWPDVNAIAEDYRLMADLVINHCSSRSIWFDNFLKGEGPGYDFFFTADPNQDLSDVVRPRTSSLLKEVETAQGTQHVWCTFSHDQVDFDFTNPKVLIEFIWIIRLYLDNGVRLFRLDAVAFLWKKLGTNCLNLEETHEIVRLMRSLIEHAQPDAVIITETNIPNRENLAYFGNSNEAHCVYNFSLPPLLVNTLVTGSCHYLKQWMMSMPPAQHGTAYFNFIASHDGIGLRPAEGLLEDQELNTLISTMQSFGGRVSMRALDNGQNKPYEINISLFDALQGTTKGPDRWALDRFVCAHAIMFALEGIPGLYIHSLLGTRNDYEKLKHTNHNRSINRHRWDVEALLENLDDPLNDHHKVFHRIKDLLKIRTQQRAFHPNATQFTLHLGDQLFGFWRQSMDRRQSIFCIYNISDEPQTLALTEVNLIGLDRWYELISGEEITDLSQEMILAPYQALWITNVLESE</sequence>
<accession>A0AA37SFI6</accession>
<dbReference type="EMBL" id="BSNM01000026">
    <property type="protein sequence ID" value="GLQ33426.1"/>
    <property type="molecule type" value="Genomic_DNA"/>
</dbReference>
<reference evidence="5" key="2">
    <citation type="submission" date="2023-01" db="EMBL/GenBank/DDBJ databases">
        <title>Draft genome sequence of Litoribrevibacter albus strain NBRC 110071.</title>
        <authorList>
            <person name="Sun Q."/>
            <person name="Mori K."/>
        </authorList>
    </citation>
    <scope>NUCLEOTIDE SEQUENCE</scope>
    <source>
        <strain evidence="5">NBRC 110071</strain>
    </source>
</reference>
<dbReference type="CDD" id="cd11356">
    <property type="entry name" value="AmyAc_Sucrose_phosphorylase-like_1"/>
    <property type="match status" value="1"/>
</dbReference>
<feature type="binding site" evidence="3">
    <location>
        <begin position="268"/>
        <end position="270"/>
    </location>
    <ligand>
        <name>substrate</name>
    </ligand>
</feature>
<dbReference type="SMART" id="SM00642">
    <property type="entry name" value="Aamy"/>
    <property type="match status" value="1"/>
</dbReference>
<dbReference type="Gene3D" id="3.90.400.10">
    <property type="entry name" value="Oligo-1,6-glucosidase, Domain 2"/>
    <property type="match status" value="1"/>
</dbReference>
<gene>
    <name evidence="5" type="ORF">GCM10007876_39060</name>
</gene>
<dbReference type="InterPro" id="IPR017853">
    <property type="entry name" value="GH"/>
</dbReference>
<protein>
    <submittedName>
        <fullName evidence="5">Sucrose phosphorylase</fullName>
    </submittedName>
</protein>
<keyword evidence="2" id="KW-0808">Transferase</keyword>
<feature type="binding site" evidence="3">
    <location>
        <position position="137"/>
    </location>
    <ligand>
        <name>substrate</name>
    </ligand>
</feature>
<name>A0AA37SFI6_9GAMM</name>
<evidence type="ECO:0000259" key="4">
    <source>
        <dbReference type="SMART" id="SM00642"/>
    </source>
</evidence>
<keyword evidence="6" id="KW-1185">Reference proteome</keyword>
<evidence type="ECO:0000256" key="1">
    <source>
        <dbReference type="ARBA" id="ARBA00022676"/>
    </source>
</evidence>
<organism evidence="5 6">
    <name type="scientific">Litoribrevibacter albus</name>
    <dbReference type="NCBI Taxonomy" id="1473156"/>
    <lineage>
        <taxon>Bacteria</taxon>
        <taxon>Pseudomonadati</taxon>
        <taxon>Pseudomonadota</taxon>
        <taxon>Gammaproteobacteria</taxon>
        <taxon>Oceanospirillales</taxon>
        <taxon>Oceanospirillaceae</taxon>
        <taxon>Litoribrevibacter</taxon>
    </lineage>
</organism>
<evidence type="ECO:0000313" key="5">
    <source>
        <dbReference type="EMBL" id="GLQ33426.1"/>
    </source>
</evidence>
<dbReference type="InterPro" id="IPR013780">
    <property type="entry name" value="Glyco_hydro_b"/>
</dbReference>
<dbReference type="SUPFAM" id="SSF51445">
    <property type="entry name" value="(Trans)glycosidases"/>
    <property type="match status" value="1"/>
</dbReference>
<dbReference type="PANTHER" id="PTHR38784:SF1">
    <property type="entry name" value="SUCROSE PHOSPHORYLASE"/>
    <property type="match status" value="1"/>
</dbReference>
<dbReference type="Proteomes" id="UP001161389">
    <property type="component" value="Unassembled WGS sequence"/>
</dbReference>
<keyword evidence="1" id="KW-0328">Glycosyltransferase</keyword>
<dbReference type="InterPro" id="IPR016377">
    <property type="entry name" value="Sucrose_GGa_phosphorylase-rel"/>
</dbReference>
<feature type="binding site" evidence="3">
    <location>
        <position position="484"/>
    </location>
    <ligand>
        <name>substrate</name>
    </ligand>
</feature>
<dbReference type="PIRSF" id="PIRSF003059">
    <property type="entry name" value="Sucrose_phosphorylase"/>
    <property type="match status" value="1"/>
</dbReference>
<proteinExistence type="predicted"/>
<comment type="caution">
    <text evidence="5">The sequence shown here is derived from an EMBL/GenBank/DDBJ whole genome shotgun (WGS) entry which is preliminary data.</text>
</comment>
<dbReference type="Gene3D" id="2.60.40.1180">
    <property type="entry name" value="Golgi alpha-mannosidase II"/>
    <property type="match status" value="1"/>
</dbReference>
<dbReference type="Pfam" id="PF00128">
    <property type="entry name" value="Alpha-amylase"/>
    <property type="match status" value="1"/>
</dbReference>
<dbReference type="RefSeq" id="WP_284383848.1">
    <property type="nucleotide sequence ID" value="NZ_BSNM01000026.1"/>
</dbReference>